<organism evidence="8 9">
    <name type="scientific">Actinoallomurus liliacearum</name>
    <dbReference type="NCBI Taxonomy" id="1080073"/>
    <lineage>
        <taxon>Bacteria</taxon>
        <taxon>Bacillati</taxon>
        <taxon>Actinomycetota</taxon>
        <taxon>Actinomycetes</taxon>
        <taxon>Streptosporangiales</taxon>
        <taxon>Thermomonosporaceae</taxon>
        <taxon>Actinoallomurus</taxon>
    </lineage>
</organism>
<dbReference type="PRINTS" id="PR00861">
    <property type="entry name" value="ALYTICPTASE"/>
</dbReference>
<keyword evidence="4" id="KW-0720">Serine protease</keyword>
<reference evidence="9" key="1">
    <citation type="journal article" date="2019" name="Int. J. Syst. Evol. Microbiol.">
        <title>The Global Catalogue of Microorganisms (GCM) 10K type strain sequencing project: providing services to taxonomists for standard genome sequencing and annotation.</title>
        <authorList>
            <consortium name="The Broad Institute Genomics Platform"/>
            <consortium name="The Broad Institute Genome Sequencing Center for Infectious Disease"/>
            <person name="Wu L."/>
            <person name="Ma J."/>
        </authorList>
    </citation>
    <scope>NUCLEOTIDE SEQUENCE [LARGE SCALE GENOMIC DNA]</scope>
    <source>
        <strain evidence="9">JCM 17938</strain>
    </source>
</reference>
<dbReference type="PIRSF" id="PIRSF001134">
    <property type="entry name" value="Streptogrisin"/>
    <property type="match status" value="1"/>
</dbReference>
<keyword evidence="2" id="KW-0645">Protease</keyword>
<dbReference type="EMBL" id="BAABHJ010000001">
    <property type="protein sequence ID" value="GAA4601033.1"/>
    <property type="molecule type" value="Genomic_DNA"/>
</dbReference>
<evidence type="ECO:0000256" key="3">
    <source>
        <dbReference type="ARBA" id="ARBA00022801"/>
    </source>
</evidence>
<evidence type="ECO:0000256" key="5">
    <source>
        <dbReference type="ARBA" id="ARBA00023157"/>
    </source>
</evidence>
<gene>
    <name evidence="8" type="ORF">GCM10023195_02090</name>
</gene>
<evidence type="ECO:0000256" key="4">
    <source>
        <dbReference type="ARBA" id="ARBA00022825"/>
    </source>
</evidence>
<evidence type="ECO:0000313" key="8">
    <source>
        <dbReference type="EMBL" id="GAA4601033.1"/>
    </source>
</evidence>
<keyword evidence="3" id="KW-0378">Hydrolase</keyword>
<dbReference type="InterPro" id="IPR001254">
    <property type="entry name" value="Trypsin_dom"/>
</dbReference>
<keyword evidence="6" id="KW-0732">Signal</keyword>
<dbReference type="Proteomes" id="UP001500212">
    <property type="component" value="Unassembled WGS sequence"/>
</dbReference>
<feature type="domain" description="Peptidase S1" evidence="7">
    <location>
        <begin position="52"/>
        <end position="217"/>
    </location>
</feature>
<feature type="signal peptide" evidence="6">
    <location>
        <begin position="1"/>
        <end position="33"/>
    </location>
</feature>
<dbReference type="InterPro" id="IPR009003">
    <property type="entry name" value="Peptidase_S1_PA"/>
</dbReference>
<feature type="chain" id="PRO_5045236378" description="Peptidase S1 domain-containing protein" evidence="6">
    <location>
        <begin position="34"/>
        <end position="231"/>
    </location>
</feature>
<comment type="caution">
    <text evidence="8">The sequence shown here is derived from an EMBL/GenBank/DDBJ whole genome shotgun (WGS) entry which is preliminary data.</text>
</comment>
<dbReference type="InterPro" id="IPR043504">
    <property type="entry name" value="Peptidase_S1_PA_chymotrypsin"/>
</dbReference>
<protein>
    <recommendedName>
        <fullName evidence="7">Peptidase S1 domain-containing protein</fullName>
    </recommendedName>
</protein>
<dbReference type="InterPro" id="IPR018114">
    <property type="entry name" value="TRYPSIN_HIS"/>
</dbReference>
<dbReference type="Pfam" id="PF00089">
    <property type="entry name" value="Trypsin"/>
    <property type="match status" value="1"/>
</dbReference>
<evidence type="ECO:0000256" key="2">
    <source>
        <dbReference type="ARBA" id="ARBA00022670"/>
    </source>
</evidence>
<dbReference type="InterPro" id="IPR001316">
    <property type="entry name" value="Pept_S1A_streptogrisin"/>
</dbReference>
<keyword evidence="9" id="KW-1185">Reference proteome</keyword>
<evidence type="ECO:0000313" key="9">
    <source>
        <dbReference type="Proteomes" id="UP001500212"/>
    </source>
</evidence>
<keyword evidence="5" id="KW-1015">Disulfide bond</keyword>
<dbReference type="Gene3D" id="2.40.10.10">
    <property type="entry name" value="Trypsin-like serine proteases"/>
    <property type="match status" value="2"/>
</dbReference>
<evidence type="ECO:0000256" key="6">
    <source>
        <dbReference type="SAM" id="SignalP"/>
    </source>
</evidence>
<evidence type="ECO:0000259" key="7">
    <source>
        <dbReference type="Pfam" id="PF00089"/>
    </source>
</evidence>
<comment type="similarity">
    <text evidence="1">Belongs to the peptidase S1 family.</text>
</comment>
<sequence>MRLQGSAFARVGRCGMAAGLVAGLLLAGPAAHAAPRARQEPVTAERLATQVTGGDPVYGGAYRCTVGVNVVGGGSYYFVTAGHCGNAVSSWTTSTGEVVGTTAGSSFPGNDYAIVRYGSGVSHPGTVGAQDVVSVGTPYVGEAVCMRGGASGIRCGRVVALNATINYSEGTVYGLIRTSICATAGDTGAPLYDGDKVLGILSGFSGDCAAGGVSYFEPITRPLSAYGVAVY</sequence>
<dbReference type="PROSITE" id="PS00134">
    <property type="entry name" value="TRYPSIN_HIS"/>
    <property type="match status" value="1"/>
</dbReference>
<accession>A0ABP8T8W0</accession>
<evidence type="ECO:0000256" key="1">
    <source>
        <dbReference type="ARBA" id="ARBA00007664"/>
    </source>
</evidence>
<dbReference type="SUPFAM" id="SSF50494">
    <property type="entry name" value="Trypsin-like serine proteases"/>
    <property type="match status" value="1"/>
</dbReference>
<dbReference type="RefSeq" id="WP_345346617.1">
    <property type="nucleotide sequence ID" value="NZ_BAABHJ010000001.1"/>
</dbReference>
<dbReference type="CDD" id="cd21112">
    <property type="entry name" value="alphaLP-like"/>
    <property type="match status" value="1"/>
</dbReference>
<proteinExistence type="inferred from homology"/>
<name>A0ABP8T8W0_9ACTN</name>